<dbReference type="Gene3D" id="1.25.40.390">
    <property type="match status" value="1"/>
</dbReference>
<evidence type="ECO:0000313" key="2">
    <source>
        <dbReference type="EMBL" id="PVX54806.1"/>
    </source>
</evidence>
<evidence type="ECO:0000259" key="1">
    <source>
        <dbReference type="Pfam" id="PF14322"/>
    </source>
</evidence>
<gene>
    <name evidence="2" type="ORF">C7379_10833</name>
</gene>
<name>A0A2U0UB04_9BACT</name>
<protein>
    <submittedName>
        <fullName evidence="2">SusD-like starch-binding protein associating with outer membrane</fullName>
    </submittedName>
</protein>
<organism evidence="2 3">
    <name type="scientific">Hallella colorans</name>
    <dbReference type="NCBI Taxonomy" id="1703337"/>
    <lineage>
        <taxon>Bacteria</taxon>
        <taxon>Pseudomonadati</taxon>
        <taxon>Bacteroidota</taxon>
        <taxon>Bacteroidia</taxon>
        <taxon>Bacteroidales</taxon>
        <taxon>Prevotellaceae</taxon>
        <taxon>Hallella</taxon>
    </lineage>
</organism>
<dbReference type="RefSeq" id="WP_116616360.1">
    <property type="nucleotide sequence ID" value="NZ_CAMPWS010000006.1"/>
</dbReference>
<feature type="domain" description="SusD-like N-terminal" evidence="1">
    <location>
        <begin position="111"/>
        <end position="242"/>
    </location>
</feature>
<accession>A0A2U0UB04</accession>
<dbReference type="PROSITE" id="PS51257">
    <property type="entry name" value="PROKAR_LIPOPROTEIN"/>
    <property type="match status" value="1"/>
</dbReference>
<evidence type="ECO:0000313" key="3">
    <source>
        <dbReference type="Proteomes" id="UP000245870"/>
    </source>
</evidence>
<comment type="caution">
    <text evidence="2">The sequence shown here is derived from an EMBL/GenBank/DDBJ whole genome shotgun (WGS) entry which is preliminary data.</text>
</comment>
<dbReference type="Pfam" id="PF14322">
    <property type="entry name" value="SusD-like_3"/>
    <property type="match status" value="1"/>
</dbReference>
<reference evidence="2 3" key="1">
    <citation type="submission" date="2018-05" db="EMBL/GenBank/DDBJ databases">
        <title>Genomic Encyclopedia of Type Strains, Phase IV (KMG-IV): sequencing the most valuable type-strain genomes for metagenomic binning, comparative biology and taxonomic classification.</title>
        <authorList>
            <person name="Goeker M."/>
        </authorList>
    </citation>
    <scope>NUCLEOTIDE SEQUENCE [LARGE SCALE GENOMIC DNA]</scope>
    <source>
        <strain evidence="2 3">DSM 100333</strain>
    </source>
</reference>
<dbReference type="AlphaFoldDB" id="A0A2U0UB04"/>
<dbReference type="Proteomes" id="UP000245870">
    <property type="component" value="Unassembled WGS sequence"/>
</dbReference>
<dbReference type="InterPro" id="IPR033985">
    <property type="entry name" value="SusD-like_N"/>
</dbReference>
<keyword evidence="3" id="KW-1185">Reference proteome</keyword>
<dbReference type="EMBL" id="QENY01000008">
    <property type="protein sequence ID" value="PVX54806.1"/>
    <property type="molecule type" value="Genomic_DNA"/>
</dbReference>
<dbReference type="InterPro" id="IPR011990">
    <property type="entry name" value="TPR-like_helical_dom_sf"/>
</dbReference>
<dbReference type="SUPFAM" id="SSF48452">
    <property type="entry name" value="TPR-like"/>
    <property type="match status" value="1"/>
</dbReference>
<dbReference type="GO" id="GO:0009279">
    <property type="term" value="C:cell outer membrane"/>
    <property type="evidence" value="ECO:0007669"/>
    <property type="project" value="UniProtKB-SubCell"/>
</dbReference>
<dbReference type="OrthoDB" id="1100079at2"/>
<proteinExistence type="predicted"/>
<sequence>MKLNKHIIALAIASFTLSGLTGCIEELDPKSTTVTKDQAYNAPGAYDNFVSAITSSLAGQFTYSGSNWNANDFGYPAFFIMRDVEGQDIFQGHLNWFDAWYTWSGYLGPSYAYTQMPWTYYYQWVRNCNTVLDIAGEKPEPAKVHGAGIAHAMRAMFYLDMARMYCPTTYALNKEALTVPKVINGMTKEEWAHNKRMTNKEAFEFILSDLDIAEKQLADYKRNDIYTPDLSVVYGLKARTYLTMEDWANAEKYAKLAQQGYQIMDEAQYTSRETGFNTPNEAWMFGFKYKEEDPNIRDNDGDCSWASMMCLEIDPDKSGCGYAANYGQQMFIDRHLYETIPYSDFRKKCFVDFKIDENCKTAKEKVEALKAYSNYPDWVHGSAYDTPSDIKGVNNVGGLGMKFRVIGGQAGHENQHIGFAVSVPFMRVEEMKLIEIEAVGMQNEARGIAMLTEFAKSRDPKFVYGTHNDAYYNKSTSQFRNEVWWQRRVELWGEGFATFDIKRLNKGVIRSYPKSNHIDLYRWNSEKVPVVMTNVFGLQEMNYNYEMTQNETPQSPEGNSPEFNW</sequence>